<feature type="domain" description="DNA polymerase III beta sliding clamp N-terminal" evidence="9">
    <location>
        <begin position="1"/>
        <end position="119"/>
    </location>
</feature>
<evidence type="ECO:0000256" key="8">
    <source>
        <dbReference type="ARBA" id="ARBA00023125"/>
    </source>
</evidence>
<dbReference type="SUPFAM" id="SSF55979">
    <property type="entry name" value="DNA clamp"/>
    <property type="match status" value="3"/>
</dbReference>
<protein>
    <submittedName>
        <fullName evidence="12">DNA polymerase III beta subunit</fullName>
        <ecNumber evidence="12">2.7.7.7</ecNumber>
    </submittedName>
</protein>
<dbReference type="EC" id="2.7.7.7" evidence="12"/>
<dbReference type="NCBIfam" id="TIGR00663">
    <property type="entry name" value="dnan"/>
    <property type="match status" value="1"/>
</dbReference>
<evidence type="ECO:0000259" key="10">
    <source>
        <dbReference type="Pfam" id="PF02767"/>
    </source>
</evidence>
<dbReference type="Pfam" id="PF02768">
    <property type="entry name" value="DNA_pol3_beta_3"/>
    <property type="match status" value="1"/>
</dbReference>
<sequence>MKLRLQREALLKPLQIVGNIIERRPSLTILSNILVQVSDGIMTLTGTDLEVEMVTRLAVENDENDEITLPGKKFIDICKALPEQAEIELTTTADRCVIRSGRSRFTLSTLPGTEFPNIDAVTSPFEFSLTQKELKQLIENTQFCMAQQDVRYYLNGLLLEISEDKLSAVATDGHRLALSELSGTFDVTETRQIILPKKGVNELARLLDDSDSLLKIKLSENHLLIELEDMHFTSKLIDGKFPDYQQVIPTGCEKQIICEREQLRQAFMRVAVLSNEKYRGILLKFSPGMLNATVHNPDQEEAEEQIEIDYEGEEFEIGFNVVYFQEALSVINENKVILSLRDTNHSCLISGEGNTTNRYVIMPMRL</sequence>
<dbReference type="AlphaFoldDB" id="A0A3B1BRG4"/>
<dbReference type="EMBL" id="UOFZ01000107">
    <property type="protein sequence ID" value="VAX13250.1"/>
    <property type="molecule type" value="Genomic_DNA"/>
</dbReference>
<feature type="domain" description="DNA polymerase III beta sliding clamp central" evidence="10">
    <location>
        <begin position="129"/>
        <end position="243"/>
    </location>
</feature>
<dbReference type="PANTHER" id="PTHR30478">
    <property type="entry name" value="DNA POLYMERASE III SUBUNIT BETA"/>
    <property type="match status" value="1"/>
</dbReference>
<evidence type="ECO:0000256" key="1">
    <source>
        <dbReference type="ARBA" id="ARBA00004496"/>
    </source>
</evidence>
<dbReference type="Pfam" id="PF02767">
    <property type="entry name" value="DNA_pol3_beta_2"/>
    <property type="match status" value="1"/>
</dbReference>
<keyword evidence="8" id="KW-0238">DNA-binding</keyword>
<proteinExistence type="inferred from homology"/>
<evidence type="ECO:0000256" key="7">
    <source>
        <dbReference type="ARBA" id="ARBA00022932"/>
    </source>
</evidence>
<dbReference type="SMART" id="SM00480">
    <property type="entry name" value="POL3Bc"/>
    <property type="match status" value="1"/>
</dbReference>
<keyword evidence="6" id="KW-0235">DNA replication</keyword>
<feature type="domain" description="DNA polymerase III beta sliding clamp C-terminal" evidence="11">
    <location>
        <begin position="246"/>
        <end position="365"/>
    </location>
</feature>
<evidence type="ECO:0000256" key="3">
    <source>
        <dbReference type="ARBA" id="ARBA00022490"/>
    </source>
</evidence>
<organism evidence="12">
    <name type="scientific">hydrothermal vent metagenome</name>
    <dbReference type="NCBI Taxonomy" id="652676"/>
    <lineage>
        <taxon>unclassified sequences</taxon>
        <taxon>metagenomes</taxon>
        <taxon>ecological metagenomes</taxon>
    </lineage>
</organism>
<dbReference type="GO" id="GO:0009360">
    <property type="term" value="C:DNA polymerase III complex"/>
    <property type="evidence" value="ECO:0007669"/>
    <property type="project" value="InterPro"/>
</dbReference>
<keyword evidence="4 12" id="KW-0808">Transferase</keyword>
<evidence type="ECO:0000256" key="4">
    <source>
        <dbReference type="ARBA" id="ARBA00022679"/>
    </source>
</evidence>
<accession>A0A3B1BRG4</accession>
<dbReference type="PIRSF" id="PIRSF000804">
    <property type="entry name" value="DNA_pol_III_b"/>
    <property type="match status" value="1"/>
</dbReference>
<evidence type="ECO:0000259" key="9">
    <source>
        <dbReference type="Pfam" id="PF00712"/>
    </source>
</evidence>
<dbReference type="InterPro" id="IPR046938">
    <property type="entry name" value="DNA_clamp_sf"/>
</dbReference>
<dbReference type="GO" id="GO:0003887">
    <property type="term" value="F:DNA-directed DNA polymerase activity"/>
    <property type="evidence" value="ECO:0007669"/>
    <property type="project" value="UniProtKB-KW"/>
</dbReference>
<dbReference type="InterPro" id="IPR001001">
    <property type="entry name" value="DNA_polIII_beta"/>
</dbReference>
<gene>
    <name evidence="12" type="ORF">MNBD_GAMMA24-1101</name>
</gene>
<dbReference type="InterPro" id="IPR022634">
    <property type="entry name" value="DNA_polIII_beta_N"/>
</dbReference>
<comment type="subcellular location">
    <subcellularLocation>
        <location evidence="1">Cytoplasm</location>
    </subcellularLocation>
</comment>
<dbReference type="GO" id="GO:0003677">
    <property type="term" value="F:DNA binding"/>
    <property type="evidence" value="ECO:0007669"/>
    <property type="project" value="UniProtKB-KW"/>
</dbReference>
<evidence type="ECO:0000259" key="11">
    <source>
        <dbReference type="Pfam" id="PF02768"/>
    </source>
</evidence>
<evidence type="ECO:0000313" key="12">
    <source>
        <dbReference type="EMBL" id="VAX13250.1"/>
    </source>
</evidence>
<dbReference type="GO" id="GO:0006271">
    <property type="term" value="P:DNA strand elongation involved in DNA replication"/>
    <property type="evidence" value="ECO:0007669"/>
    <property type="project" value="TreeGrafter"/>
</dbReference>
<reference evidence="12" key="1">
    <citation type="submission" date="2018-06" db="EMBL/GenBank/DDBJ databases">
        <authorList>
            <person name="Zhirakovskaya E."/>
        </authorList>
    </citation>
    <scope>NUCLEOTIDE SEQUENCE</scope>
</reference>
<evidence type="ECO:0000256" key="6">
    <source>
        <dbReference type="ARBA" id="ARBA00022705"/>
    </source>
</evidence>
<dbReference type="GO" id="GO:0005737">
    <property type="term" value="C:cytoplasm"/>
    <property type="evidence" value="ECO:0007669"/>
    <property type="project" value="UniProtKB-SubCell"/>
</dbReference>
<keyword evidence="3" id="KW-0963">Cytoplasm</keyword>
<dbReference type="PANTHER" id="PTHR30478:SF0">
    <property type="entry name" value="BETA SLIDING CLAMP"/>
    <property type="match status" value="1"/>
</dbReference>
<dbReference type="InterPro" id="IPR022637">
    <property type="entry name" value="DNA_polIII_beta_cen"/>
</dbReference>
<evidence type="ECO:0000256" key="5">
    <source>
        <dbReference type="ARBA" id="ARBA00022695"/>
    </source>
</evidence>
<name>A0A3B1BRG4_9ZZZZ</name>
<keyword evidence="7" id="KW-0239">DNA-directed DNA polymerase</keyword>
<dbReference type="Gene3D" id="3.10.150.10">
    <property type="entry name" value="DNA Polymerase III, subunit A, domain 2"/>
    <property type="match status" value="1"/>
</dbReference>
<dbReference type="Gene3D" id="3.70.10.10">
    <property type="match status" value="1"/>
</dbReference>
<dbReference type="InterPro" id="IPR022635">
    <property type="entry name" value="DNA_polIII_beta_C"/>
</dbReference>
<dbReference type="GO" id="GO:0008408">
    <property type="term" value="F:3'-5' exonuclease activity"/>
    <property type="evidence" value="ECO:0007669"/>
    <property type="project" value="InterPro"/>
</dbReference>
<dbReference type="Pfam" id="PF00712">
    <property type="entry name" value="DNA_pol3_beta"/>
    <property type="match status" value="1"/>
</dbReference>
<dbReference type="CDD" id="cd00140">
    <property type="entry name" value="beta_clamp"/>
    <property type="match status" value="1"/>
</dbReference>
<comment type="similarity">
    <text evidence="2">Belongs to the beta sliding clamp family.</text>
</comment>
<keyword evidence="5 12" id="KW-0548">Nucleotidyltransferase</keyword>
<evidence type="ECO:0000256" key="2">
    <source>
        <dbReference type="ARBA" id="ARBA00010752"/>
    </source>
</evidence>